<proteinExistence type="predicted"/>
<dbReference type="InterPro" id="IPR010998">
    <property type="entry name" value="Integrase_recombinase_N"/>
</dbReference>
<organism evidence="3 4">
    <name type="scientific">Gilvimarinus gilvus</name>
    <dbReference type="NCBI Taxonomy" id="3058038"/>
    <lineage>
        <taxon>Bacteria</taxon>
        <taxon>Pseudomonadati</taxon>
        <taxon>Pseudomonadota</taxon>
        <taxon>Gammaproteobacteria</taxon>
        <taxon>Cellvibrionales</taxon>
        <taxon>Cellvibrionaceae</taxon>
        <taxon>Gilvimarinus</taxon>
    </lineage>
</organism>
<dbReference type="RefSeq" id="WP_302721153.1">
    <property type="nucleotide sequence ID" value="NZ_JAULRU010000257.1"/>
</dbReference>
<comment type="caution">
    <text evidence="3">The sequence shown here is derived from an EMBL/GenBank/DDBJ whole genome shotgun (WGS) entry which is preliminary data.</text>
</comment>
<name>A0ABU4S333_9GAMM</name>
<gene>
    <name evidence="3" type="ORF">SCD92_19380</name>
</gene>
<accession>A0ABU4S333</accession>
<keyword evidence="4" id="KW-1185">Reference proteome</keyword>
<reference evidence="3 4" key="1">
    <citation type="submission" date="2023-11" db="EMBL/GenBank/DDBJ databases">
        <title>Gilvimarinus fulvus sp. nov., isolated from the surface of Kelp.</title>
        <authorList>
            <person name="Sun Y.Y."/>
            <person name="Gong Y."/>
            <person name="Du Z.J."/>
        </authorList>
    </citation>
    <scope>NUCLEOTIDE SEQUENCE [LARGE SCALE GENOMIC DNA]</scope>
    <source>
        <strain evidence="3 4">SDUM040013</strain>
    </source>
</reference>
<dbReference type="InterPro" id="IPR004107">
    <property type="entry name" value="Integrase_SAM-like_N"/>
</dbReference>
<evidence type="ECO:0000313" key="3">
    <source>
        <dbReference type="EMBL" id="MDX6851533.1"/>
    </source>
</evidence>
<protein>
    <submittedName>
        <fullName evidence="3">Site-specific integrase</fullName>
    </submittedName>
</protein>
<dbReference type="Pfam" id="PF13495">
    <property type="entry name" value="Phage_int_SAM_4"/>
    <property type="match status" value="1"/>
</dbReference>
<dbReference type="EMBL" id="JAXAFO010000073">
    <property type="protein sequence ID" value="MDX6851533.1"/>
    <property type="molecule type" value="Genomic_DNA"/>
</dbReference>
<evidence type="ECO:0000256" key="1">
    <source>
        <dbReference type="ARBA" id="ARBA00023125"/>
    </source>
</evidence>
<keyword evidence="1" id="KW-0238">DNA-binding</keyword>
<dbReference type="Gene3D" id="1.10.150.130">
    <property type="match status" value="1"/>
</dbReference>
<evidence type="ECO:0000259" key="2">
    <source>
        <dbReference type="Pfam" id="PF13495"/>
    </source>
</evidence>
<feature type="domain" description="Integrase SAM-like N-terminal" evidence="2">
    <location>
        <begin position="6"/>
        <end position="68"/>
    </location>
</feature>
<sequence>MSRSPFLEMVRQEIRLRGYSMRTERTYLYWIRHFVLFNDKLHPEALENAEIERFQRYLVVNRKVSAGTRSPVDSLF</sequence>
<evidence type="ECO:0000313" key="4">
    <source>
        <dbReference type="Proteomes" id="UP001273505"/>
    </source>
</evidence>
<dbReference type="Proteomes" id="UP001273505">
    <property type="component" value="Unassembled WGS sequence"/>
</dbReference>